<dbReference type="RefSeq" id="WP_097806514.1">
    <property type="nucleotide sequence ID" value="NZ_FXYH01000020.1"/>
</dbReference>
<sequence length="191" mass="20944">MDLRTFLTQSSDLGYMAGAGGFASDWTGKQLNKGSYLTQQGQPETDEFILLEGCLASSICDQEGKEICVGFYVGPVVVTPNIARTRLGMSLVSIVATTDASVVRIDNELLSNLMISSEPIRNWANGVLRDALSDKADREWCLAALGGAERLNWFRQTFPGYEDIFTHSLIASFLGITPVTMSRLRASDKHR</sequence>
<dbReference type="InterPro" id="IPR000595">
    <property type="entry name" value="cNMP-bd_dom"/>
</dbReference>
<dbReference type="OrthoDB" id="9798104at2"/>
<keyword evidence="3" id="KW-1185">Reference proteome</keyword>
<proteinExistence type="predicted"/>
<name>A0A238L1U1_9RHOB</name>
<dbReference type="InterPro" id="IPR014710">
    <property type="entry name" value="RmlC-like_jellyroll"/>
</dbReference>
<protein>
    <submittedName>
        <fullName evidence="2">Cyclic nucleotide-binding domain protein</fullName>
    </submittedName>
</protein>
<dbReference type="SUPFAM" id="SSF51206">
    <property type="entry name" value="cAMP-binding domain-like"/>
    <property type="match status" value="1"/>
</dbReference>
<dbReference type="Proteomes" id="UP000220836">
    <property type="component" value="Unassembled WGS sequence"/>
</dbReference>
<gene>
    <name evidence="2" type="ORF">PEV8663_04075</name>
</gene>
<evidence type="ECO:0000259" key="1">
    <source>
        <dbReference type="Pfam" id="PF00027"/>
    </source>
</evidence>
<evidence type="ECO:0000313" key="2">
    <source>
        <dbReference type="EMBL" id="SMX49054.1"/>
    </source>
</evidence>
<organism evidence="2 3">
    <name type="scientific">Pelagimonas varians</name>
    <dbReference type="NCBI Taxonomy" id="696760"/>
    <lineage>
        <taxon>Bacteria</taxon>
        <taxon>Pseudomonadati</taxon>
        <taxon>Pseudomonadota</taxon>
        <taxon>Alphaproteobacteria</taxon>
        <taxon>Rhodobacterales</taxon>
        <taxon>Roseobacteraceae</taxon>
        <taxon>Pelagimonas</taxon>
    </lineage>
</organism>
<reference evidence="2 3" key="1">
    <citation type="submission" date="2017-05" db="EMBL/GenBank/DDBJ databases">
        <authorList>
            <person name="Song R."/>
            <person name="Chenine A.L."/>
            <person name="Ruprecht R.M."/>
        </authorList>
    </citation>
    <scope>NUCLEOTIDE SEQUENCE [LARGE SCALE GENOMIC DNA]</scope>
    <source>
        <strain evidence="2 3">CECT 8663</strain>
    </source>
</reference>
<dbReference type="Gene3D" id="2.60.120.10">
    <property type="entry name" value="Jelly Rolls"/>
    <property type="match status" value="1"/>
</dbReference>
<dbReference type="AlphaFoldDB" id="A0A238L1U1"/>
<dbReference type="EMBL" id="FXYH01000020">
    <property type="protein sequence ID" value="SMX49054.1"/>
    <property type="molecule type" value="Genomic_DNA"/>
</dbReference>
<evidence type="ECO:0000313" key="3">
    <source>
        <dbReference type="Proteomes" id="UP000220836"/>
    </source>
</evidence>
<feature type="domain" description="Cyclic nucleotide-binding" evidence="1">
    <location>
        <begin position="29"/>
        <end position="114"/>
    </location>
</feature>
<dbReference type="InterPro" id="IPR018490">
    <property type="entry name" value="cNMP-bd_dom_sf"/>
</dbReference>
<dbReference type="Pfam" id="PF00027">
    <property type="entry name" value="cNMP_binding"/>
    <property type="match status" value="1"/>
</dbReference>
<accession>A0A238L1U1</accession>